<keyword evidence="2" id="KW-0812">Transmembrane</keyword>
<feature type="transmembrane region" description="Helical" evidence="2">
    <location>
        <begin position="12"/>
        <end position="32"/>
    </location>
</feature>
<proteinExistence type="inferred from homology"/>
<accession>U2V2M4</accession>
<organism evidence="4 5">
    <name type="scientific">Olsenella profusa F0195</name>
    <dbReference type="NCBI Taxonomy" id="1125712"/>
    <lineage>
        <taxon>Bacteria</taxon>
        <taxon>Bacillati</taxon>
        <taxon>Actinomycetota</taxon>
        <taxon>Coriobacteriia</taxon>
        <taxon>Coriobacteriales</taxon>
        <taxon>Atopobiaceae</taxon>
        <taxon>Olsenella</taxon>
    </lineage>
</organism>
<dbReference type="InterPro" id="IPR000189">
    <property type="entry name" value="Transglyc_AS"/>
</dbReference>
<keyword evidence="2" id="KW-1133">Transmembrane helix</keyword>
<dbReference type="Proteomes" id="UP000016638">
    <property type="component" value="Unassembled WGS sequence"/>
</dbReference>
<comment type="caution">
    <text evidence="4">The sequence shown here is derived from an EMBL/GenBank/DDBJ whole genome shotgun (WGS) entry which is preliminary data.</text>
</comment>
<dbReference type="Gene3D" id="1.10.530.10">
    <property type="match status" value="1"/>
</dbReference>
<dbReference type="GO" id="GO:0008933">
    <property type="term" value="F:peptidoglycan lytic transglycosylase activity"/>
    <property type="evidence" value="ECO:0007669"/>
    <property type="project" value="InterPro"/>
</dbReference>
<name>U2V2M4_9ACTN</name>
<evidence type="ECO:0000256" key="1">
    <source>
        <dbReference type="ARBA" id="ARBA00007734"/>
    </source>
</evidence>
<dbReference type="PROSITE" id="PS00922">
    <property type="entry name" value="TRANSGLYCOSYLASE"/>
    <property type="match status" value="1"/>
</dbReference>
<dbReference type="Pfam" id="PF01464">
    <property type="entry name" value="SLT"/>
    <property type="match status" value="1"/>
</dbReference>
<evidence type="ECO:0000259" key="3">
    <source>
        <dbReference type="Pfam" id="PF01464"/>
    </source>
</evidence>
<dbReference type="GO" id="GO:0000270">
    <property type="term" value="P:peptidoglycan metabolic process"/>
    <property type="evidence" value="ECO:0007669"/>
    <property type="project" value="InterPro"/>
</dbReference>
<dbReference type="PANTHER" id="PTHR37423">
    <property type="entry name" value="SOLUBLE LYTIC MUREIN TRANSGLYCOSYLASE-RELATED"/>
    <property type="match status" value="1"/>
</dbReference>
<keyword evidence="5" id="KW-1185">Reference proteome</keyword>
<evidence type="ECO:0000313" key="4">
    <source>
        <dbReference type="EMBL" id="ERL06931.1"/>
    </source>
</evidence>
<dbReference type="EMBL" id="AWEZ01000061">
    <property type="protein sequence ID" value="ERL06931.1"/>
    <property type="molecule type" value="Genomic_DNA"/>
</dbReference>
<dbReference type="InterPro" id="IPR008258">
    <property type="entry name" value="Transglycosylase_SLT_dom_1"/>
</dbReference>
<sequence length="204" mass="22110">MCMDSRDAHFLRWYRTLPILIMVIIGAVSLGVDAFVSVAPSQLARTFIYPVKYADTIEQACKEQGVDPYLACAVIKCESGWDANARSGAGAVGLMQLMPATSAEVARLGLVNRATYDPNKLTDPIVNIEYGVAYLGYLQRTLGSRDEAVAAYNAGLGKVSGWQKGGGDISDNIQYAETASYLARVNDAYSRYQALYPKGIAAKY</sequence>
<dbReference type="AlphaFoldDB" id="U2V2M4"/>
<dbReference type="CDD" id="cd16896">
    <property type="entry name" value="LT_Slt70-like"/>
    <property type="match status" value="1"/>
</dbReference>
<dbReference type="PANTHER" id="PTHR37423:SF2">
    <property type="entry name" value="MEMBRANE-BOUND LYTIC MUREIN TRANSGLYCOSYLASE C"/>
    <property type="match status" value="1"/>
</dbReference>
<dbReference type="STRING" id="1125712.HMPREF1316_1035"/>
<dbReference type="GO" id="GO:0016020">
    <property type="term" value="C:membrane"/>
    <property type="evidence" value="ECO:0007669"/>
    <property type="project" value="InterPro"/>
</dbReference>
<dbReference type="InterPro" id="IPR023346">
    <property type="entry name" value="Lysozyme-like_dom_sf"/>
</dbReference>
<reference evidence="4 5" key="1">
    <citation type="submission" date="2013-08" db="EMBL/GenBank/DDBJ databases">
        <authorList>
            <person name="Durkin A.S."/>
            <person name="Haft D.R."/>
            <person name="McCorrison J."/>
            <person name="Torralba M."/>
            <person name="Gillis M."/>
            <person name="Haft D.H."/>
            <person name="Methe B."/>
            <person name="Sutton G."/>
            <person name="Nelson K.E."/>
        </authorList>
    </citation>
    <scope>NUCLEOTIDE SEQUENCE [LARGE SCALE GENOMIC DNA]</scope>
    <source>
        <strain evidence="4 5">F0195</strain>
    </source>
</reference>
<protein>
    <submittedName>
        <fullName evidence="4">Transglycosylase SLT domain protein</fullName>
    </submittedName>
</protein>
<dbReference type="eggNOG" id="COG0741">
    <property type="taxonomic scope" value="Bacteria"/>
</dbReference>
<dbReference type="SUPFAM" id="SSF53955">
    <property type="entry name" value="Lysozyme-like"/>
    <property type="match status" value="1"/>
</dbReference>
<dbReference type="PATRIC" id="fig|1125712.3.peg.1878"/>
<keyword evidence="2" id="KW-0472">Membrane</keyword>
<gene>
    <name evidence="4" type="ORF">HMPREF1316_1035</name>
</gene>
<evidence type="ECO:0000313" key="5">
    <source>
        <dbReference type="Proteomes" id="UP000016638"/>
    </source>
</evidence>
<evidence type="ECO:0000256" key="2">
    <source>
        <dbReference type="SAM" id="Phobius"/>
    </source>
</evidence>
<comment type="similarity">
    <text evidence="1">Belongs to the transglycosylase Slt family.</text>
</comment>
<feature type="domain" description="Transglycosylase SLT" evidence="3">
    <location>
        <begin position="56"/>
        <end position="167"/>
    </location>
</feature>